<evidence type="ECO:0000256" key="1">
    <source>
        <dbReference type="ARBA" id="ARBA00010617"/>
    </source>
</evidence>
<dbReference type="PRINTS" id="PR00463">
    <property type="entry name" value="EP450I"/>
</dbReference>
<accession>A0AAV7ECM6</accession>
<keyword evidence="4" id="KW-0560">Oxidoreductase</keyword>
<dbReference type="Gene3D" id="1.10.630.10">
    <property type="entry name" value="Cytochrome P450"/>
    <property type="match status" value="2"/>
</dbReference>
<dbReference type="EMBL" id="JAINDJ010000005">
    <property type="protein sequence ID" value="KAG9446573.1"/>
    <property type="molecule type" value="Genomic_DNA"/>
</dbReference>
<gene>
    <name evidence="8" type="ORF">H6P81_012701</name>
</gene>
<dbReference type="InterPro" id="IPR017972">
    <property type="entry name" value="Cyt_P450_CS"/>
</dbReference>
<dbReference type="InterPro" id="IPR001128">
    <property type="entry name" value="Cyt_P450"/>
</dbReference>
<dbReference type="GO" id="GO:0016705">
    <property type="term" value="F:oxidoreductase activity, acting on paired donors, with incorporation or reduction of molecular oxygen"/>
    <property type="evidence" value="ECO:0007669"/>
    <property type="project" value="InterPro"/>
</dbReference>
<keyword evidence="7" id="KW-1133">Transmembrane helix</keyword>
<dbReference type="PRINTS" id="PR00385">
    <property type="entry name" value="P450"/>
</dbReference>
<dbReference type="PANTHER" id="PTHR47955:SF8">
    <property type="entry name" value="CYTOCHROME P450 71D11-LIKE"/>
    <property type="match status" value="1"/>
</dbReference>
<evidence type="ECO:0000256" key="6">
    <source>
        <dbReference type="PIRSR" id="PIRSR602401-1"/>
    </source>
</evidence>
<keyword evidence="2 6" id="KW-0349">Heme</keyword>
<evidence type="ECO:0000256" key="5">
    <source>
        <dbReference type="ARBA" id="ARBA00023004"/>
    </source>
</evidence>
<dbReference type="PANTHER" id="PTHR47955">
    <property type="entry name" value="CYTOCHROME P450 FAMILY 71 PROTEIN"/>
    <property type="match status" value="1"/>
</dbReference>
<name>A0AAV7ECM6_ARIFI</name>
<dbReference type="CDD" id="cd11072">
    <property type="entry name" value="CYP71-like"/>
    <property type="match status" value="2"/>
</dbReference>
<evidence type="ECO:0000256" key="7">
    <source>
        <dbReference type="SAM" id="Phobius"/>
    </source>
</evidence>
<comment type="caution">
    <text evidence="8">The sequence shown here is derived from an EMBL/GenBank/DDBJ whole genome shotgun (WGS) entry which is preliminary data.</text>
</comment>
<dbReference type="Pfam" id="PF00067">
    <property type="entry name" value="p450"/>
    <property type="match status" value="2"/>
</dbReference>
<dbReference type="PROSITE" id="PS00086">
    <property type="entry name" value="CYTOCHROME_P450"/>
    <property type="match status" value="2"/>
</dbReference>
<reference evidence="8 9" key="1">
    <citation type="submission" date="2021-07" db="EMBL/GenBank/DDBJ databases">
        <title>The Aristolochia fimbriata genome: insights into angiosperm evolution, floral development and chemical biosynthesis.</title>
        <authorList>
            <person name="Jiao Y."/>
        </authorList>
    </citation>
    <scope>NUCLEOTIDE SEQUENCE [LARGE SCALE GENOMIC DNA]</scope>
    <source>
        <strain evidence="8">IBCAS-2021</strain>
        <tissue evidence="8">Leaf</tissue>
    </source>
</reference>
<protein>
    <recommendedName>
        <fullName evidence="10">Cytochrome P450</fullName>
    </recommendedName>
</protein>
<dbReference type="InterPro" id="IPR036396">
    <property type="entry name" value="Cyt_P450_sf"/>
</dbReference>
<dbReference type="AlphaFoldDB" id="A0AAV7ECM6"/>
<dbReference type="FunFam" id="1.10.630.10:FF:000011">
    <property type="entry name" value="Cytochrome P450 83B1"/>
    <property type="match status" value="2"/>
</dbReference>
<feature type="transmembrane region" description="Helical" evidence="7">
    <location>
        <begin position="527"/>
        <end position="549"/>
    </location>
</feature>
<keyword evidence="3 6" id="KW-0479">Metal-binding</keyword>
<dbReference type="SUPFAM" id="SSF48264">
    <property type="entry name" value="Cytochrome P450"/>
    <property type="match status" value="2"/>
</dbReference>
<evidence type="ECO:0000256" key="2">
    <source>
        <dbReference type="ARBA" id="ARBA00022617"/>
    </source>
</evidence>
<keyword evidence="9" id="KW-1185">Reference proteome</keyword>
<evidence type="ECO:0000256" key="3">
    <source>
        <dbReference type="ARBA" id="ARBA00022723"/>
    </source>
</evidence>
<sequence length="1027" mass="117081">MVLVSVFFMLLLLLLLLLLPGFLLFHRKCKSGRSIEYCTLVLPPGPLRLPIIGNLHQVRDLTHRSLYSLSKQYGSLMFLKLGRRPLLVASSAEMAKEVMRSQDLQFCSRPTFVSQKKLSYNNRDIAFAPYSSRWREMRKISILELFSVKRVQSFSSIRNEELSKMITKISNACSDSLDLSDMLLTFTNHVVLRAAFGKSFDQGAGGVEEQKIKLHEALNEERILLTAFFFSDYLPLLGWMDVITGLRGRLKRNFIELDSFYEKIIQEHDLDPDRPAPEQEDFVDVLLRLERETNLDRDATKGTLMDVLLGGTDTSSATIDWAMSELMKNPAALKKAQKEVREIVKGEQHMVLETDLPKLRYLNAVIKETFRLHAPAPLLLPRETMEPCKIAGYDVPAKTTVIVNALAIGQDPALWKDPEEFKPERFEKSSVDYRGQDFELVPFGAGRRGCPGLYFGILNVEFALANLLYCFDWELPQGTSRDEIDMGESYGIVVQRRTPLHLVPNKYRTRGTCIFNSKQNKSGASTMSVLSLFFFLLLLLLLVPAFLLFDSKRRQSGRVVVLPPGPSQLPIIGNIHQLREVTHRTLWSLSKQYGPLMFLKLGRRPLLIVSSAEMAKEVMRSQDLQFCSRPTFVSQTKLTYNNRDIAFAPYGTRWREMRKISILEIFSTKRVQSFVSIRNEEISKMIRIISNASLRRKSVDLSEMLLTFTNDVVLRAAFGKSYPDVEQKINLHEAINEERLLLTSFFFSDYLPQLGWMDAVTGLRARLKKNFTDLDSFYEKVINEHLDPKRPAPELEDFVDVMLRLQQKLNLSRDDIKATLMNMLLGGTDTSSATVDWAMSELMKNPAAMKKAQKEVREIVQGEQCMVPETDLPKLQYLNAVIKETFRLHAPAPLLLPRETMEPCKIAGYDVPAKTTVMVNTLAIGQDPGSWKNPEEFKPERFEKSSVDYRGQDFELVPFGAGRRGCPGMYFGILNVELALANLLYCFDWELPEGTSRDQIDMGESCGLVVQRRTPLRLVPIKYQTGV</sequence>
<dbReference type="GO" id="GO:0020037">
    <property type="term" value="F:heme binding"/>
    <property type="evidence" value="ECO:0007669"/>
    <property type="project" value="InterPro"/>
</dbReference>
<proteinExistence type="inferred from homology"/>
<evidence type="ECO:0000313" key="9">
    <source>
        <dbReference type="Proteomes" id="UP000825729"/>
    </source>
</evidence>
<feature type="binding site" description="axial binding residue" evidence="6">
    <location>
        <position position="966"/>
    </location>
    <ligand>
        <name>heme</name>
        <dbReference type="ChEBI" id="CHEBI:30413"/>
    </ligand>
    <ligandPart>
        <name>Fe</name>
        <dbReference type="ChEBI" id="CHEBI:18248"/>
    </ligandPart>
</feature>
<organism evidence="8 9">
    <name type="scientific">Aristolochia fimbriata</name>
    <name type="common">White veined hardy Dutchman's pipe vine</name>
    <dbReference type="NCBI Taxonomy" id="158543"/>
    <lineage>
        <taxon>Eukaryota</taxon>
        <taxon>Viridiplantae</taxon>
        <taxon>Streptophyta</taxon>
        <taxon>Embryophyta</taxon>
        <taxon>Tracheophyta</taxon>
        <taxon>Spermatophyta</taxon>
        <taxon>Magnoliopsida</taxon>
        <taxon>Magnoliidae</taxon>
        <taxon>Piperales</taxon>
        <taxon>Aristolochiaceae</taxon>
        <taxon>Aristolochia</taxon>
    </lineage>
</organism>
<comment type="similarity">
    <text evidence="1">Belongs to the cytochrome P450 family.</text>
</comment>
<dbReference type="GO" id="GO:0005506">
    <property type="term" value="F:iron ion binding"/>
    <property type="evidence" value="ECO:0007669"/>
    <property type="project" value="InterPro"/>
</dbReference>
<evidence type="ECO:0008006" key="10">
    <source>
        <dbReference type="Google" id="ProtNLM"/>
    </source>
</evidence>
<evidence type="ECO:0000256" key="4">
    <source>
        <dbReference type="ARBA" id="ARBA00023002"/>
    </source>
</evidence>
<dbReference type="Proteomes" id="UP000825729">
    <property type="component" value="Unassembled WGS sequence"/>
</dbReference>
<keyword evidence="7" id="KW-0472">Membrane</keyword>
<comment type="cofactor">
    <cofactor evidence="6">
        <name>heme</name>
        <dbReference type="ChEBI" id="CHEBI:30413"/>
    </cofactor>
</comment>
<keyword evidence="5 6" id="KW-0408">Iron</keyword>
<dbReference type="GO" id="GO:0004497">
    <property type="term" value="F:monooxygenase activity"/>
    <property type="evidence" value="ECO:0007669"/>
    <property type="project" value="InterPro"/>
</dbReference>
<evidence type="ECO:0000313" key="8">
    <source>
        <dbReference type="EMBL" id="KAG9446573.1"/>
    </source>
</evidence>
<dbReference type="InterPro" id="IPR002401">
    <property type="entry name" value="Cyt_P450_E_grp-I"/>
</dbReference>
<keyword evidence="7" id="KW-0812">Transmembrane</keyword>